<dbReference type="EMBL" id="REGN01012710">
    <property type="protein sequence ID" value="RMZ94951.1"/>
    <property type="molecule type" value="Genomic_DNA"/>
</dbReference>
<evidence type="ECO:0000313" key="1">
    <source>
        <dbReference type="EMBL" id="RMZ94951.1"/>
    </source>
</evidence>
<name>A0A3M7P781_BRAPC</name>
<accession>A0A3M7P781</accession>
<dbReference type="Proteomes" id="UP000276133">
    <property type="component" value="Unassembled WGS sequence"/>
</dbReference>
<sequence length="124" mass="13818">MEPILTAEKVLEAYSVLVVEVWLCFSGSGTILPISKSCLVSSSSWAAIEYWSTLAGKVKSLLNSLLSSSTLCASLLLPVTIRRLPSVRMSKPDFKTVNKNFTQSLENLKNIEKLLFNYNKICHY</sequence>
<keyword evidence="2" id="KW-1185">Reference proteome</keyword>
<proteinExistence type="predicted"/>
<gene>
    <name evidence="1" type="ORF">BpHYR1_022141</name>
</gene>
<dbReference type="AlphaFoldDB" id="A0A3M7P781"/>
<organism evidence="1 2">
    <name type="scientific">Brachionus plicatilis</name>
    <name type="common">Marine rotifer</name>
    <name type="synonym">Brachionus muelleri</name>
    <dbReference type="NCBI Taxonomy" id="10195"/>
    <lineage>
        <taxon>Eukaryota</taxon>
        <taxon>Metazoa</taxon>
        <taxon>Spiralia</taxon>
        <taxon>Gnathifera</taxon>
        <taxon>Rotifera</taxon>
        <taxon>Eurotatoria</taxon>
        <taxon>Monogononta</taxon>
        <taxon>Pseudotrocha</taxon>
        <taxon>Ploima</taxon>
        <taxon>Brachionidae</taxon>
        <taxon>Brachionus</taxon>
    </lineage>
</organism>
<evidence type="ECO:0000313" key="2">
    <source>
        <dbReference type="Proteomes" id="UP000276133"/>
    </source>
</evidence>
<comment type="caution">
    <text evidence="1">The sequence shown here is derived from an EMBL/GenBank/DDBJ whole genome shotgun (WGS) entry which is preliminary data.</text>
</comment>
<protein>
    <submittedName>
        <fullName evidence="1">Uncharacterized protein</fullName>
    </submittedName>
</protein>
<reference evidence="1 2" key="1">
    <citation type="journal article" date="2018" name="Sci. Rep.">
        <title>Genomic signatures of local adaptation to the degree of environmental predictability in rotifers.</title>
        <authorList>
            <person name="Franch-Gras L."/>
            <person name="Hahn C."/>
            <person name="Garcia-Roger E.M."/>
            <person name="Carmona M.J."/>
            <person name="Serra M."/>
            <person name="Gomez A."/>
        </authorList>
    </citation>
    <scope>NUCLEOTIDE SEQUENCE [LARGE SCALE GENOMIC DNA]</scope>
    <source>
        <strain evidence="1">HYR1</strain>
    </source>
</reference>